<dbReference type="Gene3D" id="3.30.360.10">
    <property type="entry name" value="Dihydrodipicolinate Reductase, domain 2"/>
    <property type="match status" value="1"/>
</dbReference>
<dbReference type="InterPro" id="IPR055170">
    <property type="entry name" value="GFO_IDH_MocA-like_dom"/>
</dbReference>
<feature type="domain" description="GFO/IDH/MocA-like oxidoreductase" evidence="2">
    <location>
        <begin position="132"/>
        <end position="241"/>
    </location>
</feature>
<evidence type="ECO:0000259" key="2">
    <source>
        <dbReference type="Pfam" id="PF22725"/>
    </source>
</evidence>
<evidence type="ECO:0000259" key="1">
    <source>
        <dbReference type="Pfam" id="PF01408"/>
    </source>
</evidence>
<dbReference type="Proteomes" id="UP000650524">
    <property type="component" value="Unassembled WGS sequence"/>
</dbReference>
<dbReference type="SUPFAM" id="SSF55347">
    <property type="entry name" value="Glyceraldehyde-3-phosphate dehydrogenase-like, C-terminal domain"/>
    <property type="match status" value="1"/>
</dbReference>
<dbReference type="SUPFAM" id="SSF51735">
    <property type="entry name" value="NAD(P)-binding Rossmann-fold domains"/>
    <property type="match status" value="1"/>
</dbReference>
<accession>A0A8J6MXY6</accession>
<organism evidence="3 4">
    <name type="scientific">Candidatus Desulfacyla euxinica</name>
    <dbReference type="NCBI Taxonomy" id="2841693"/>
    <lineage>
        <taxon>Bacteria</taxon>
        <taxon>Deltaproteobacteria</taxon>
        <taxon>Candidatus Desulfacyla</taxon>
    </lineage>
</organism>
<dbReference type="GO" id="GO:0000166">
    <property type="term" value="F:nucleotide binding"/>
    <property type="evidence" value="ECO:0007669"/>
    <property type="project" value="InterPro"/>
</dbReference>
<dbReference type="InterPro" id="IPR036291">
    <property type="entry name" value="NAD(P)-bd_dom_sf"/>
</dbReference>
<reference evidence="3 4" key="1">
    <citation type="submission" date="2020-08" db="EMBL/GenBank/DDBJ databases">
        <title>Bridging the membrane lipid divide: bacteria of the FCB group superphylum have the potential to synthesize archaeal ether lipids.</title>
        <authorList>
            <person name="Villanueva L."/>
            <person name="Von Meijenfeldt F.A.B."/>
            <person name="Westbye A.B."/>
            <person name="Yadav S."/>
            <person name="Hopmans E.C."/>
            <person name="Dutilh B.E."/>
            <person name="Sinninghe Damste J.S."/>
        </authorList>
    </citation>
    <scope>NUCLEOTIDE SEQUENCE [LARGE SCALE GENOMIC DNA]</scope>
    <source>
        <strain evidence="3">NIOZ-UU27</strain>
    </source>
</reference>
<protein>
    <submittedName>
        <fullName evidence="3">Gfo/Idh/MocA family oxidoreductase</fullName>
    </submittedName>
</protein>
<dbReference type="EMBL" id="JACNJD010000172">
    <property type="protein sequence ID" value="MBC8176895.1"/>
    <property type="molecule type" value="Genomic_DNA"/>
</dbReference>
<sequence>MTEKLNIGIVGAGYWGPNLVRNFKSLSHCNVKVVCDLDESNLDRIRGLFPGIGTTTEFGRLEEDKEIQAIAIVSPVHTHFALAKKSLLAGKHTLIEKPMATSSAECLELIDISQRQNLTLMVDHTFIYSSPVRMIKKIVASGEIGELIYISAKRLNMGLFQKDINVAWDLAPHDISIALYIMGTVPSSANCQGRAHITPDIEDVTNMSLNFPNGGFATIHNSWLDPSKVRTMTFVGSKKMILYDDIEPMEKIKIYDKRVEVPPHYDTFADFQYSYHYGDVYSPYLNQIEPLKALCEKFLDCIRCGHQSESSGFEGLKVVQILEAASLSLKSQGCNVGLTWEDNSGEGSAWPLKTACSNCERETELDPEA</sequence>
<dbReference type="PANTHER" id="PTHR43377">
    <property type="entry name" value="BILIVERDIN REDUCTASE A"/>
    <property type="match status" value="1"/>
</dbReference>
<dbReference type="Gene3D" id="3.40.50.720">
    <property type="entry name" value="NAD(P)-binding Rossmann-like Domain"/>
    <property type="match status" value="1"/>
</dbReference>
<evidence type="ECO:0000313" key="4">
    <source>
        <dbReference type="Proteomes" id="UP000650524"/>
    </source>
</evidence>
<name>A0A8J6MXY6_9DELT</name>
<dbReference type="PANTHER" id="PTHR43377:SF6">
    <property type="entry name" value="GFO_IDH_MOCA-LIKE OXIDOREDUCTASE N-TERMINAL DOMAIN-CONTAINING PROTEIN"/>
    <property type="match status" value="1"/>
</dbReference>
<gene>
    <name evidence="3" type="ORF">H8E19_05775</name>
</gene>
<dbReference type="InterPro" id="IPR051450">
    <property type="entry name" value="Gfo/Idh/MocA_Oxidoreductases"/>
</dbReference>
<dbReference type="InterPro" id="IPR000683">
    <property type="entry name" value="Gfo/Idh/MocA-like_OxRdtase_N"/>
</dbReference>
<feature type="domain" description="Gfo/Idh/MocA-like oxidoreductase N-terminal" evidence="1">
    <location>
        <begin position="5"/>
        <end position="124"/>
    </location>
</feature>
<proteinExistence type="predicted"/>
<evidence type="ECO:0000313" key="3">
    <source>
        <dbReference type="EMBL" id="MBC8176895.1"/>
    </source>
</evidence>
<comment type="caution">
    <text evidence="3">The sequence shown here is derived from an EMBL/GenBank/DDBJ whole genome shotgun (WGS) entry which is preliminary data.</text>
</comment>
<dbReference type="Pfam" id="PF01408">
    <property type="entry name" value="GFO_IDH_MocA"/>
    <property type="match status" value="1"/>
</dbReference>
<dbReference type="Pfam" id="PF22725">
    <property type="entry name" value="GFO_IDH_MocA_C3"/>
    <property type="match status" value="1"/>
</dbReference>
<dbReference type="AlphaFoldDB" id="A0A8J6MXY6"/>